<sequence>MTDLSKTDFEEGLERYKQGEKAEDLIVHFKEICNHSPKYAIAWTCLAWLYLLVDKPYQALKAAKKSVKIDSKSPQGRINLALAMLECDEKGVRSHIEAAKQVMSLDQETYQEVLENIEDGLNRKPDWKNLKNIEKWLSLAN</sequence>
<reference evidence="1 2" key="1">
    <citation type="submission" date="2014-08" db="EMBL/GenBank/DDBJ databases">
        <title>Comparative genomics reveals surprising divergence of two closely related strains of uncultivated UCYN-A cyanobacteria.</title>
        <authorList>
            <person name="Bombar D."/>
            <person name="Heller P."/>
            <person name="Sanchez-Baracaldo P."/>
            <person name="Carter B.J."/>
            <person name="Zert J.P."/>
        </authorList>
    </citation>
    <scope>NUCLEOTIDE SEQUENCE [LARGE SCALE GENOMIC DNA]</scope>
</reference>
<dbReference type="SUPFAM" id="SSF48452">
    <property type="entry name" value="TPR-like"/>
    <property type="match status" value="1"/>
</dbReference>
<dbReference type="STRING" id="1527444.ucyna2_00108"/>
<gene>
    <name evidence="1" type="ORF">ucyna2_00108</name>
</gene>
<dbReference type="InterPro" id="IPR011990">
    <property type="entry name" value="TPR-like_helical_dom_sf"/>
</dbReference>
<accession>A0A086CIN5</accession>
<evidence type="ECO:0000313" key="2">
    <source>
        <dbReference type="Proteomes" id="UP000028922"/>
    </source>
</evidence>
<comment type="caution">
    <text evidence="1">The sequence shown here is derived from an EMBL/GenBank/DDBJ whole genome shotgun (WGS) entry which is preliminary data.</text>
</comment>
<dbReference type="EMBL" id="JPSP01000001">
    <property type="protein sequence ID" value="KFF42049.1"/>
    <property type="molecule type" value="Genomic_DNA"/>
</dbReference>
<dbReference type="Gene3D" id="1.25.40.10">
    <property type="entry name" value="Tetratricopeptide repeat domain"/>
    <property type="match status" value="1"/>
</dbReference>
<dbReference type="eggNOG" id="COG4783">
    <property type="taxonomic scope" value="Bacteria"/>
</dbReference>
<name>A0A086CIN5_9CHRO</name>
<dbReference type="PATRIC" id="fig|1527444.3.peg.108"/>
<proteinExistence type="predicted"/>
<protein>
    <recommendedName>
        <fullName evidence="3">TPR repeat-containing protein</fullName>
    </recommendedName>
</protein>
<dbReference type="AlphaFoldDB" id="A0A086CIN5"/>
<evidence type="ECO:0008006" key="3">
    <source>
        <dbReference type="Google" id="ProtNLM"/>
    </source>
</evidence>
<organism evidence="1 2">
    <name type="scientific">Candidatus Atelocyanobacterium thalassa isolate SIO64986</name>
    <dbReference type="NCBI Taxonomy" id="1527444"/>
    <lineage>
        <taxon>Bacteria</taxon>
        <taxon>Bacillati</taxon>
        <taxon>Cyanobacteriota</taxon>
        <taxon>Cyanophyceae</taxon>
        <taxon>Oscillatoriophycideae</taxon>
        <taxon>Chroococcales</taxon>
        <taxon>Aphanothecaceae</taxon>
        <taxon>Candidatus Atelocyanobacterium</taxon>
        <taxon>Candidatus Atelocyanobacterium thalassae</taxon>
    </lineage>
</organism>
<dbReference type="Proteomes" id="UP000028922">
    <property type="component" value="Unassembled WGS sequence"/>
</dbReference>
<evidence type="ECO:0000313" key="1">
    <source>
        <dbReference type="EMBL" id="KFF42049.1"/>
    </source>
</evidence>